<feature type="transmembrane region" description="Helical" evidence="1">
    <location>
        <begin position="311"/>
        <end position="333"/>
    </location>
</feature>
<comment type="caution">
    <text evidence="2">The sequence shown here is derived from an EMBL/GenBank/DDBJ whole genome shotgun (WGS) entry which is preliminary data.</text>
</comment>
<keyword evidence="1" id="KW-1133">Transmembrane helix</keyword>
<keyword evidence="1" id="KW-0472">Membrane</keyword>
<feature type="transmembrane region" description="Helical" evidence="1">
    <location>
        <begin position="282"/>
        <end position="299"/>
    </location>
</feature>
<evidence type="ECO:0000313" key="2">
    <source>
        <dbReference type="EMBL" id="KAF0730015.1"/>
    </source>
</evidence>
<accession>A0A6G0WRI2</accession>
<dbReference type="EMBL" id="VJMJ01000158">
    <property type="protein sequence ID" value="KAF0730015.1"/>
    <property type="molecule type" value="Genomic_DNA"/>
</dbReference>
<evidence type="ECO:0000313" key="3">
    <source>
        <dbReference type="Proteomes" id="UP000481153"/>
    </source>
</evidence>
<evidence type="ECO:0000256" key="1">
    <source>
        <dbReference type="SAM" id="Phobius"/>
    </source>
</evidence>
<dbReference type="AlphaFoldDB" id="A0A6G0WRI2"/>
<proteinExistence type="predicted"/>
<dbReference type="Proteomes" id="UP000481153">
    <property type="component" value="Unassembled WGS sequence"/>
</dbReference>
<feature type="transmembrane region" description="Helical" evidence="1">
    <location>
        <begin position="42"/>
        <end position="61"/>
    </location>
</feature>
<keyword evidence="1" id="KW-0812">Transmembrane</keyword>
<dbReference type="InterPro" id="IPR027948">
    <property type="entry name" value="DUF4436"/>
</dbReference>
<feature type="transmembrane region" description="Helical" evidence="1">
    <location>
        <begin position="252"/>
        <end position="270"/>
    </location>
</feature>
<organism evidence="2 3">
    <name type="scientific">Aphanomyces euteiches</name>
    <dbReference type="NCBI Taxonomy" id="100861"/>
    <lineage>
        <taxon>Eukaryota</taxon>
        <taxon>Sar</taxon>
        <taxon>Stramenopiles</taxon>
        <taxon>Oomycota</taxon>
        <taxon>Saprolegniomycetes</taxon>
        <taxon>Saprolegniales</taxon>
        <taxon>Verrucalvaceae</taxon>
        <taxon>Aphanomyces</taxon>
    </lineage>
</organism>
<reference evidence="2 3" key="1">
    <citation type="submission" date="2019-07" db="EMBL/GenBank/DDBJ databases">
        <title>Genomics analysis of Aphanomyces spp. identifies a new class of oomycete effector associated with host adaptation.</title>
        <authorList>
            <person name="Gaulin E."/>
        </authorList>
    </citation>
    <scope>NUCLEOTIDE SEQUENCE [LARGE SCALE GENOMIC DNA]</scope>
    <source>
        <strain evidence="2 3">ATCC 201684</strain>
    </source>
</reference>
<protein>
    <submittedName>
        <fullName evidence="2">Uncharacterized protein</fullName>
    </submittedName>
</protein>
<name>A0A6G0WRI2_9STRA</name>
<gene>
    <name evidence="2" type="ORF">Ae201684_012504</name>
</gene>
<sequence>MGAKDDMAATSKAEPMYVVDPANQDDAAVEKAPVDRRSQFQLGLFGLFFVIFLVTLIPFLASQKEKEPTYQALGDLFNNYEVIEANLADNANVTSADLNLIILCSTMDANNYELSLNAWMTNPPKAVQGKRGITESFRINVGPHSTIVTTKTASMYPTVKAIVPLSYGSIIWYPIDSYEVDIHVYIVSGVSSLDGDADEELDFGFAVLTPENFDWTFEATQGRIKSGSEVVVDENVIGYKVHIVVSRKFNQYVLMVFVAIWAVTFAIGYIGSMTTIWKRRPADYPIIYISAIFAVPAVRNTLPGRAPYGCLFDVVCTYFAIACITVFTVFVSISYMKKPKPAPTAADKI</sequence>
<dbReference type="VEuPathDB" id="FungiDB:AeMF1_011318"/>
<keyword evidence="3" id="KW-1185">Reference proteome</keyword>
<dbReference type="Pfam" id="PF14494">
    <property type="entry name" value="DUF4436"/>
    <property type="match status" value="1"/>
</dbReference>